<feature type="compositionally biased region" description="Polar residues" evidence="2">
    <location>
        <begin position="10"/>
        <end position="23"/>
    </location>
</feature>
<protein>
    <submittedName>
        <fullName evidence="4">Uncharacterized protein LOC106477109</fullName>
    </submittedName>
</protein>
<sequence>MVASSIEVASESNGGEQTSNRSPKVSRKSIHYQGVQPEKLRPISLALNRHLNHLMAMVTEKEEDRNRLRRELHASRERIHQLHHHCCSFHNPSANIDKPNSSVSVSEGMYGQESG</sequence>
<keyword evidence="3" id="KW-1185">Reference proteome</keyword>
<gene>
    <name evidence="4" type="primary">LOC106477109</name>
</gene>
<accession>A0ABM1RYP6</accession>
<feature type="compositionally biased region" description="Polar residues" evidence="2">
    <location>
        <begin position="91"/>
        <end position="105"/>
    </location>
</feature>
<evidence type="ECO:0000313" key="4">
    <source>
        <dbReference type="RefSeq" id="XP_022236501.1"/>
    </source>
</evidence>
<reference evidence="4" key="1">
    <citation type="submission" date="2025-08" db="UniProtKB">
        <authorList>
            <consortium name="RefSeq"/>
        </authorList>
    </citation>
    <scope>IDENTIFICATION</scope>
    <source>
        <tissue evidence="4">Muscle</tissue>
    </source>
</reference>
<feature type="region of interest" description="Disordered" evidence="2">
    <location>
        <begin position="1"/>
        <end position="36"/>
    </location>
</feature>
<dbReference type="RefSeq" id="XP_022236501.1">
    <property type="nucleotide sequence ID" value="XM_022380793.1"/>
</dbReference>
<evidence type="ECO:0000313" key="3">
    <source>
        <dbReference type="Proteomes" id="UP000694941"/>
    </source>
</evidence>
<dbReference type="GeneID" id="106477109"/>
<proteinExistence type="predicted"/>
<dbReference type="Proteomes" id="UP000694941">
    <property type="component" value="Unplaced"/>
</dbReference>
<evidence type="ECO:0000256" key="2">
    <source>
        <dbReference type="SAM" id="MobiDB-lite"/>
    </source>
</evidence>
<evidence type="ECO:0000256" key="1">
    <source>
        <dbReference type="SAM" id="Coils"/>
    </source>
</evidence>
<name>A0ABM1RYP6_LIMPO</name>
<keyword evidence="1" id="KW-0175">Coiled coil</keyword>
<feature type="region of interest" description="Disordered" evidence="2">
    <location>
        <begin position="91"/>
        <end position="115"/>
    </location>
</feature>
<organism evidence="3 4">
    <name type="scientific">Limulus polyphemus</name>
    <name type="common">Atlantic horseshoe crab</name>
    <dbReference type="NCBI Taxonomy" id="6850"/>
    <lineage>
        <taxon>Eukaryota</taxon>
        <taxon>Metazoa</taxon>
        <taxon>Ecdysozoa</taxon>
        <taxon>Arthropoda</taxon>
        <taxon>Chelicerata</taxon>
        <taxon>Merostomata</taxon>
        <taxon>Xiphosura</taxon>
        <taxon>Limulidae</taxon>
        <taxon>Limulus</taxon>
    </lineage>
</organism>
<feature type="coiled-coil region" evidence="1">
    <location>
        <begin position="51"/>
        <end position="78"/>
    </location>
</feature>